<dbReference type="GO" id="GO:0003677">
    <property type="term" value="F:DNA binding"/>
    <property type="evidence" value="ECO:0007669"/>
    <property type="project" value="UniProtKB-KW"/>
</dbReference>
<dbReference type="InterPro" id="IPR012337">
    <property type="entry name" value="RNaseH-like_sf"/>
</dbReference>
<dbReference type="GO" id="GO:0008270">
    <property type="term" value="F:zinc ion binding"/>
    <property type="evidence" value="ECO:0007669"/>
    <property type="project" value="UniProtKB-KW"/>
</dbReference>
<keyword evidence="8" id="KW-0539">Nucleus</keyword>
<dbReference type="AlphaFoldDB" id="A0A9P0CTR4"/>
<dbReference type="SUPFAM" id="SSF57667">
    <property type="entry name" value="beta-beta-alpha zinc fingers"/>
    <property type="match status" value="1"/>
</dbReference>
<feature type="compositionally biased region" description="Low complexity" evidence="10">
    <location>
        <begin position="76"/>
        <end position="87"/>
    </location>
</feature>
<dbReference type="SMART" id="SM00614">
    <property type="entry name" value="ZnF_BED"/>
    <property type="match status" value="1"/>
</dbReference>
<evidence type="ECO:0000256" key="8">
    <source>
        <dbReference type="ARBA" id="ARBA00023242"/>
    </source>
</evidence>
<dbReference type="Proteomes" id="UP001153636">
    <property type="component" value="Chromosome 16"/>
</dbReference>
<name>A0A9P0CTR4_9CUCU</name>
<evidence type="ECO:0000256" key="7">
    <source>
        <dbReference type="ARBA" id="ARBA00023163"/>
    </source>
</evidence>
<evidence type="ECO:0000256" key="5">
    <source>
        <dbReference type="ARBA" id="ARBA00023015"/>
    </source>
</evidence>
<keyword evidence="4" id="KW-0862">Zinc</keyword>
<dbReference type="OrthoDB" id="6600430at2759"/>
<feature type="region of interest" description="Disordered" evidence="10">
    <location>
        <begin position="56"/>
        <end position="88"/>
    </location>
</feature>
<evidence type="ECO:0000259" key="11">
    <source>
        <dbReference type="PROSITE" id="PS50808"/>
    </source>
</evidence>
<dbReference type="GO" id="GO:0009791">
    <property type="term" value="P:post-embryonic development"/>
    <property type="evidence" value="ECO:0007669"/>
    <property type="project" value="UniProtKB-ARBA"/>
</dbReference>
<evidence type="ECO:0000256" key="3">
    <source>
        <dbReference type="ARBA" id="ARBA00022771"/>
    </source>
</evidence>
<keyword evidence="3 9" id="KW-0863">Zinc-finger</keyword>
<dbReference type="InterPro" id="IPR052035">
    <property type="entry name" value="ZnF_BED_domain_contain"/>
</dbReference>
<dbReference type="GO" id="GO:0046983">
    <property type="term" value="F:protein dimerization activity"/>
    <property type="evidence" value="ECO:0007669"/>
    <property type="project" value="InterPro"/>
</dbReference>
<comment type="subcellular location">
    <subcellularLocation>
        <location evidence="1">Nucleus</location>
    </subcellularLocation>
</comment>
<keyword evidence="2" id="KW-0479">Metal-binding</keyword>
<dbReference type="GO" id="GO:0005634">
    <property type="term" value="C:nucleus"/>
    <property type="evidence" value="ECO:0007669"/>
    <property type="project" value="UniProtKB-SubCell"/>
</dbReference>
<protein>
    <recommendedName>
        <fullName evidence="11">BED-type domain-containing protein</fullName>
    </recommendedName>
</protein>
<feature type="compositionally biased region" description="Basic and acidic residues" evidence="10">
    <location>
        <begin position="58"/>
        <end position="68"/>
    </location>
</feature>
<evidence type="ECO:0000256" key="1">
    <source>
        <dbReference type="ARBA" id="ARBA00004123"/>
    </source>
</evidence>
<keyword evidence="5" id="KW-0805">Transcription regulation</keyword>
<evidence type="ECO:0000313" key="12">
    <source>
        <dbReference type="EMBL" id="CAH1104096.1"/>
    </source>
</evidence>
<dbReference type="EMBL" id="OV651828">
    <property type="protein sequence ID" value="CAH1104096.1"/>
    <property type="molecule type" value="Genomic_DNA"/>
</dbReference>
<keyword evidence="13" id="KW-1185">Reference proteome</keyword>
<feature type="domain" description="BED-type" evidence="11">
    <location>
        <begin position="6"/>
        <end position="57"/>
    </location>
</feature>
<accession>A0A9P0CTR4</accession>
<organism evidence="12 13">
    <name type="scientific">Psylliodes chrysocephalus</name>
    <dbReference type="NCBI Taxonomy" id="3402493"/>
    <lineage>
        <taxon>Eukaryota</taxon>
        <taxon>Metazoa</taxon>
        <taxon>Ecdysozoa</taxon>
        <taxon>Arthropoda</taxon>
        <taxon>Hexapoda</taxon>
        <taxon>Insecta</taxon>
        <taxon>Pterygota</taxon>
        <taxon>Neoptera</taxon>
        <taxon>Endopterygota</taxon>
        <taxon>Coleoptera</taxon>
        <taxon>Polyphaga</taxon>
        <taxon>Cucujiformia</taxon>
        <taxon>Chrysomeloidea</taxon>
        <taxon>Chrysomelidae</taxon>
        <taxon>Galerucinae</taxon>
        <taxon>Alticini</taxon>
        <taxon>Psylliodes</taxon>
    </lineage>
</organism>
<evidence type="ECO:0000256" key="6">
    <source>
        <dbReference type="ARBA" id="ARBA00023125"/>
    </source>
</evidence>
<evidence type="ECO:0000256" key="4">
    <source>
        <dbReference type="ARBA" id="ARBA00022833"/>
    </source>
</evidence>
<dbReference type="Pfam" id="PF05699">
    <property type="entry name" value="Dimer_Tnp_hAT"/>
    <property type="match status" value="1"/>
</dbReference>
<dbReference type="PROSITE" id="PS50808">
    <property type="entry name" value="ZF_BED"/>
    <property type="match status" value="1"/>
</dbReference>
<dbReference type="PANTHER" id="PTHR46481:SF10">
    <property type="entry name" value="ZINC FINGER BED DOMAIN-CONTAINING PROTEIN 39"/>
    <property type="match status" value="1"/>
</dbReference>
<keyword evidence="6" id="KW-0238">DNA-binding</keyword>
<evidence type="ECO:0000313" key="13">
    <source>
        <dbReference type="Proteomes" id="UP001153636"/>
    </source>
</evidence>
<dbReference type="InterPro" id="IPR003656">
    <property type="entry name" value="Znf_BED"/>
</dbReference>
<evidence type="ECO:0000256" key="2">
    <source>
        <dbReference type="ARBA" id="ARBA00022723"/>
    </source>
</evidence>
<dbReference type="Pfam" id="PF02892">
    <property type="entry name" value="zf-BED"/>
    <property type="match status" value="1"/>
</dbReference>
<gene>
    <name evidence="12" type="ORF">PSYICH_LOCUS5240</name>
</gene>
<reference evidence="12" key="1">
    <citation type="submission" date="2022-01" db="EMBL/GenBank/DDBJ databases">
        <authorList>
            <person name="King R."/>
        </authorList>
    </citation>
    <scope>NUCLEOTIDE SEQUENCE</scope>
</reference>
<sequence>MSDKNKKRSDVWNYFFESGLNKAKCKFCSKILSYKGGATGNLIRHVKLVHTLLQQQEKNNKLPEDERTSTSTAPITEPSTSAEEASSLQLPRKILKPNVLSSFIKRPLNDRRTQEIHDALVKLIVKNYLPIQLVDSEYFRSFVEKLNNSYQVPSRKTVSNTLIPQLYTMVQENVRQSLENLVGCCITTDGWTSCANKSFISVTVHYIDKNNTMQSNLLDCYDYSDRHTAENLCSELKRITREWNIHNKIVAVASDNAANIVAAIRLTGWKHIPCFAHTLNLIVQSSLEENATIVQTQRKIKKIVEYFKRSTQASAKLSEMQTQLGKPILSLKQDCITRWNSTLDMFNRILQVKESLMSVIAINYPNVANIDNNDIKIIEEICNLLQVFKDVTEEMSSEKQVTASKIILLSSALKKYCANYLIENLDVPPQVIEFGQKLLDNLNTRFHLIEDNKIFAEATFLDPRFKRHGFSKETTFETTKQSLISQVTAMINGQQQNQIEINESKAVVKPEKTSIWNEFDEKVNKLVQKNNPRAAAIIEINKYVDEPIHPRKSDPLEWWVQRSHTYPRLFELTKKKLCIVATSVPSERIFSKAGLTITDRRNQLSGKRVSQILFLNANL</sequence>
<dbReference type="InterPro" id="IPR008906">
    <property type="entry name" value="HATC_C_dom"/>
</dbReference>
<keyword evidence="7" id="KW-0804">Transcription</keyword>
<dbReference type="PANTHER" id="PTHR46481">
    <property type="entry name" value="ZINC FINGER BED DOMAIN-CONTAINING PROTEIN 4"/>
    <property type="match status" value="1"/>
</dbReference>
<proteinExistence type="predicted"/>
<dbReference type="InterPro" id="IPR036236">
    <property type="entry name" value="Znf_C2H2_sf"/>
</dbReference>
<dbReference type="SUPFAM" id="SSF140996">
    <property type="entry name" value="Hermes dimerisation domain"/>
    <property type="match status" value="1"/>
</dbReference>
<dbReference type="SUPFAM" id="SSF53098">
    <property type="entry name" value="Ribonuclease H-like"/>
    <property type="match status" value="1"/>
</dbReference>
<evidence type="ECO:0000256" key="9">
    <source>
        <dbReference type="PROSITE-ProRule" id="PRU00027"/>
    </source>
</evidence>
<evidence type="ECO:0000256" key="10">
    <source>
        <dbReference type="SAM" id="MobiDB-lite"/>
    </source>
</evidence>